<accession>A0A0R3SP55</accession>
<reference evidence="4" key="1">
    <citation type="submission" date="2017-02" db="UniProtKB">
        <authorList>
            <consortium name="WormBaseParasite"/>
        </authorList>
    </citation>
    <scope>IDENTIFICATION</scope>
</reference>
<keyword evidence="1" id="KW-1133">Transmembrane helix</keyword>
<sequence>MRSSSTETISWPSGGKSTGCSNFSSTHFLAICDHAFLTSSALFCSSSSPPPSPHIPHTSSQETEIPSNSGSTSCLCLCLLYSLSLLLSSALLSLSSSSPLFSSSSSPPSPHIPHTSSQETEILSNSGSTRCLCLSLLFSLFLLHILLPALLPPQTTLF</sequence>
<dbReference type="AlphaFoldDB" id="A0A0R3SP55"/>
<protein>
    <submittedName>
        <fullName evidence="4">REJ domain-containing protein</fullName>
    </submittedName>
</protein>
<evidence type="ECO:0000313" key="3">
    <source>
        <dbReference type="Proteomes" id="UP000274504"/>
    </source>
</evidence>
<feature type="transmembrane region" description="Helical" evidence="1">
    <location>
        <begin position="131"/>
        <end position="151"/>
    </location>
</feature>
<gene>
    <name evidence="2" type="ORF">HDID_LOCUS6718</name>
</gene>
<keyword evidence="1" id="KW-0472">Membrane</keyword>
<dbReference type="Proteomes" id="UP000274504">
    <property type="component" value="Unassembled WGS sequence"/>
</dbReference>
<dbReference type="WBParaSite" id="HDID_0000672001-mRNA-1">
    <property type="protein sequence ID" value="HDID_0000672001-mRNA-1"/>
    <property type="gene ID" value="HDID_0000672001"/>
</dbReference>
<keyword evidence="1" id="KW-0812">Transmembrane</keyword>
<reference evidence="2 3" key="2">
    <citation type="submission" date="2018-11" db="EMBL/GenBank/DDBJ databases">
        <authorList>
            <consortium name="Pathogen Informatics"/>
        </authorList>
    </citation>
    <scope>NUCLEOTIDE SEQUENCE [LARGE SCALE GENOMIC DNA]</scope>
</reference>
<organism evidence="4">
    <name type="scientific">Hymenolepis diminuta</name>
    <name type="common">Rat tapeworm</name>
    <dbReference type="NCBI Taxonomy" id="6216"/>
    <lineage>
        <taxon>Eukaryota</taxon>
        <taxon>Metazoa</taxon>
        <taxon>Spiralia</taxon>
        <taxon>Lophotrochozoa</taxon>
        <taxon>Platyhelminthes</taxon>
        <taxon>Cestoda</taxon>
        <taxon>Eucestoda</taxon>
        <taxon>Cyclophyllidea</taxon>
        <taxon>Hymenolepididae</taxon>
        <taxon>Hymenolepis</taxon>
    </lineage>
</organism>
<dbReference type="EMBL" id="UYSG01007050">
    <property type="protein sequence ID" value="VDL59036.1"/>
    <property type="molecule type" value="Genomic_DNA"/>
</dbReference>
<evidence type="ECO:0000313" key="2">
    <source>
        <dbReference type="EMBL" id="VDL59036.1"/>
    </source>
</evidence>
<evidence type="ECO:0000256" key="1">
    <source>
        <dbReference type="SAM" id="Phobius"/>
    </source>
</evidence>
<proteinExistence type="predicted"/>
<name>A0A0R3SP55_HYMDI</name>
<evidence type="ECO:0000313" key="4">
    <source>
        <dbReference type="WBParaSite" id="HDID_0000672001-mRNA-1"/>
    </source>
</evidence>